<dbReference type="PANTHER" id="PTHR30161:SF1">
    <property type="entry name" value="FLAGELLAR BIOSYNTHESIS PROTEIN FLHA-RELATED"/>
    <property type="match status" value="1"/>
</dbReference>
<sequence length="45" mass="4878">MTLFRLALNVASTRQILLQGYGGKVIGAFGDFVVGGNCLWGWLFS</sequence>
<dbReference type="Pfam" id="PF00771">
    <property type="entry name" value="FHIPEP"/>
    <property type="match status" value="1"/>
</dbReference>
<dbReference type="PANTHER" id="PTHR30161">
    <property type="entry name" value="FLAGELLAR EXPORT PROTEIN, MEMBRANE FLHA SUBUNIT-RELATED"/>
    <property type="match status" value="1"/>
</dbReference>
<keyword evidence="2" id="KW-0966">Cell projection</keyword>
<keyword evidence="1" id="KW-1133">Transmembrane helix</keyword>
<protein>
    <submittedName>
        <fullName evidence="2">Strong similarity to flagellar biosynthesis protein FlhA</fullName>
    </submittedName>
</protein>
<dbReference type="AlphaFoldDB" id="A0A2C9CBC3"/>
<dbReference type="GO" id="GO:0044780">
    <property type="term" value="P:bacterial-type flagellum assembly"/>
    <property type="evidence" value="ECO:0007669"/>
    <property type="project" value="TreeGrafter"/>
</dbReference>
<evidence type="ECO:0000313" key="2">
    <source>
        <dbReference type="EMBL" id="SOH03084.1"/>
    </source>
</evidence>
<dbReference type="Proteomes" id="UP000221734">
    <property type="component" value="Chromosome Kuenenia_stuttgartiensis_MBR1"/>
</dbReference>
<dbReference type="GO" id="GO:0009306">
    <property type="term" value="P:protein secretion"/>
    <property type="evidence" value="ECO:0007669"/>
    <property type="project" value="InterPro"/>
</dbReference>
<proteinExistence type="predicted"/>
<dbReference type="EMBL" id="LT934425">
    <property type="protein sequence ID" value="SOH03084.1"/>
    <property type="molecule type" value="Genomic_DNA"/>
</dbReference>
<dbReference type="InterPro" id="IPR001712">
    <property type="entry name" value="T3SS_FHIPEP"/>
</dbReference>
<evidence type="ECO:0000313" key="3">
    <source>
        <dbReference type="Proteomes" id="UP000221734"/>
    </source>
</evidence>
<name>A0A2C9CBC3_KUEST</name>
<dbReference type="KEGG" id="kst:KSMBR1_0570"/>
<gene>
    <name evidence="2" type="primary">flhA_5</name>
    <name evidence="2" type="ORF">KSMBR1_0570</name>
</gene>
<keyword evidence="3" id="KW-1185">Reference proteome</keyword>
<reference evidence="3" key="1">
    <citation type="submission" date="2017-10" db="EMBL/GenBank/DDBJ databases">
        <authorList>
            <person name="Frank J."/>
        </authorList>
    </citation>
    <scope>NUCLEOTIDE SEQUENCE [LARGE SCALE GENOMIC DNA]</scope>
</reference>
<dbReference type="GO" id="GO:0005886">
    <property type="term" value="C:plasma membrane"/>
    <property type="evidence" value="ECO:0007669"/>
    <property type="project" value="TreeGrafter"/>
</dbReference>
<dbReference type="RefSeq" id="WP_420886546.1">
    <property type="nucleotide sequence ID" value="NZ_LT934425.1"/>
</dbReference>
<accession>A0A2C9CBC3</accession>
<feature type="transmembrane region" description="Helical" evidence="1">
    <location>
        <begin position="21"/>
        <end position="43"/>
    </location>
</feature>
<organism evidence="2 3">
    <name type="scientific">Kuenenia stuttgartiensis</name>
    <dbReference type="NCBI Taxonomy" id="174633"/>
    <lineage>
        <taxon>Bacteria</taxon>
        <taxon>Pseudomonadati</taxon>
        <taxon>Planctomycetota</taxon>
        <taxon>Candidatus Brocadiia</taxon>
        <taxon>Candidatus Brocadiales</taxon>
        <taxon>Candidatus Brocadiaceae</taxon>
        <taxon>Candidatus Kuenenia</taxon>
    </lineage>
</organism>
<keyword evidence="1" id="KW-0812">Transmembrane</keyword>
<keyword evidence="2" id="KW-0969">Cilium</keyword>
<keyword evidence="2" id="KW-0282">Flagellum</keyword>
<evidence type="ECO:0000256" key="1">
    <source>
        <dbReference type="SAM" id="Phobius"/>
    </source>
</evidence>
<keyword evidence="1" id="KW-0472">Membrane</keyword>